<feature type="compositionally biased region" description="Basic and acidic residues" evidence="2">
    <location>
        <begin position="1"/>
        <end position="12"/>
    </location>
</feature>
<evidence type="ECO:0000256" key="1">
    <source>
        <dbReference type="ARBA" id="ARBA00023125"/>
    </source>
</evidence>
<gene>
    <name evidence="4" type="primary">rpa1</name>
    <name evidence="4" type="ORF">SVXNc_0028</name>
</gene>
<reference evidence="4 5" key="1">
    <citation type="submission" date="2022-09" db="EMBL/GenBank/DDBJ databases">
        <title>Xylan utilization by haloarchaea-nanohaloarchaea associations.</title>
        <authorList>
            <person name="Yakimov M."/>
        </authorList>
    </citation>
    <scope>NUCLEOTIDE SEQUENCE [LARGE SCALE GENOMIC DNA]</scope>
    <source>
        <strain evidence="4 5">SVXNc</strain>
    </source>
</reference>
<organism evidence="4 5">
    <name type="scientific">Candidatus Nanohalococcus occultus</name>
    <dbReference type="NCBI Taxonomy" id="2978047"/>
    <lineage>
        <taxon>Archaea</taxon>
        <taxon>Candidatus Nanohalarchaeota</taxon>
        <taxon>Candidatus Nanohalarchaeota incertae sedis</taxon>
        <taxon>Candidatus Nanohalococcus</taxon>
    </lineage>
</organism>
<dbReference type="CDD" id="cd04491">
    <property type="entry name" value="SoSSB_OBF"/>
    <property type="match status" value="1"/>
</dbReference>
<dbReference type="Gene3D" id="2.40.50.140">
    <property type="entry name" value="Nucleic acid-binding proteins"/>
    <property type="match status" value="2"/>
</dbReference>
<evidence type="ECO:0000259" key="3">
    <source>
        <dbReference type="Pfam" id="PF01336"/>
    </source>
</evidence>
<evidence type="ECO:0000256" key="2">
    <source>
        <dbReference type="SAM" id="MobiDB-lite"/>
    </source>
</evidence>
<dbReference type="SUPFAM" id="SSF50249">
    <property type="entry name" value="Nucleic acid-binding proteins"/>
    <property type="match status" value="2"/>
</dbReference>
<keyword evidence="5" id="KW-1185">Reference proteome</keyword>
<protein>
    <submittedName>
        <fullName evidence="4">Single-stranded DNA-binding replication protein A (RPA), large (70 kD) subunit or related ssDNA-binding protein</fullName>
    </submittedName>
</protein>
<dbReference type="RefSeq" id="WP_347721932.1">
    <property type="nucleotide sequence ID" value="NZ_CP104395.1"/>
</dbReference>
<dbReference type="PANTHER" id="PTHR13356">
    <property type="entry name" value="OB FOLD NUCLEIC ACID BINDING PROTEIN-RELATED"/>
    <property type="match status" value="1"/>
</dbReference>
<dbReference type="GO" id="GO:0003677">
    <property type="term" value="F:DNA binding"/>
    <property type="evidence" value="ECO:0007669"/>
    <property type="project" value="UniProtKB-KW"/>
</dbReference>
<dbReference type="InterPro" id="IPR004365">
    <property type="entry name" value="NA-bd_OB_tRNA"/>
</dbReference>
<dbReference type="Proteomes" id="UP001218034">
    <property type="component" value="Chromosome"/>
</dbReference>
<sequence>MDVDGLIEKTAEESDLSEDDIKEKVEEKMEEFSGMVSEEGAVHLVAKEHGVQLSEASNDLKIENIVPEMRKVSIKGRVTAVLDPNTFDRDDGEEGKVQNIVIADETGSIRVTLWDEQTQIAEKVNEGDAVKISGCYTVEDNRGNAELRLGDEAQVAMADDDEVPEVETGGSGGDAEKAEIKDIKDENANYITNGIVVAVYTSNPFYRVDPDTGDTVRANDDGDYETDEGEVVDEPETRLAVSAVIDDGTGNTRCVFFREQARKLLDVDEETEKSGKQKKIEASAENALGKEITITGRTRYNDYFGQLEIIVNELDEFDASEEINELLDVLEA</sequence>
<dbReference type="InterPro" id="IPR012340">
    <property type="entry name" value="NA-bd_OB-fold"/>
</dbReference>
<feature type="domain" description="OB" evidence="3">
    <location>
        <begin position="72"/>
        <end position="147"/>
    </location>
</feature>
<dbReference type="EMBL" id="CP104395">
    <property type="protein sequence ID" value="WEL19060.1"/>
    <property type="molecule type" value="Genomic_DNA"/>
</dbReference>
<name>A0ABY8CEZ1_9ARCH</name>
<accession>A0ABY8CEZ1</accession>
<dbReference type="GeneID" id="90589463"/>
<keyword evidence="1 4" id="KW-0238">DNA-binding</keyword>
<proteinExistence type="predicted"/>
<dbReference type="PANTHER" id="PTHR13356:SF0">
    <property type="entry name" value="SOSS COMPLEX SUBUNIT B HOMOLOG"/>
    <property type="match status" value="1"/>
</dbReference>
<dbReference type="InterPro" id="IPR051231">
    <property type="entry name" value="SOSS-B"/>
</dbReference>
<dbReference type="Pfam" id="PF01336">
    <property type="entry name" value="tRNA_anti-codon"/>
    <property type="match status" value="1"/>
</dbReference>
<evidence type="ECO:0000313" key="5">
    <source>
        <dbReference type="Proteomes" id="UP001218034"/>
    </source>
</evidence>
<evidence type="ECO:0000313" key="4">
    <source>
        <dbReference type="EMBL" id="WEL19060.1"/>
    </source>
</evidence>
<feature type="region of interest" description="Disordered" evidence="2">
    <location>
        <begin position="1"/>
        <end position="20"/>
    </location>
</feature>